<evidence type="ECO:0000313" key="2">
    <source>
        <dbReference type="Proteomes" id="UP000233837"/>
    </source>
</evidence>
<dbReference type="STRING" id="906689.A0A2I0XDQ3"/>
<keyword evidence="2" id="KW-1185">Reference proteome</keyword>
<protein>
    <recommendedName>
        <fullName evidence="3">Reverse transcriptase zinc-binding domain-containing protein</fullName>
    </recommendedName>
</protein>
<evidence type="ECO:0008006" key="3">
    <source>
        <dbReference type="Google" id="ProtNLM"/>
    </source>
</evidence>
<reference evidence="1 2" key="1">
    <citation type="journal article" date="2016" name="Sci. Rep.">
        <title>The Dendrobium catenatum Lindl. genome sequence provides insights into polysaccharide synthase, floral development and adaptive evolution.</title>
        <authorList>
            <person name="Zhang G.Q."/>
            <person name="Xu Q."/>
            <person name="Bian C."/>
            <person name="Tsai W.C."/>
            <person name="Yeh C.M."/>
            <person name="Liu K.W."/>
            <person name="Yoshida K."/>
            <person name="Zhang L.S."/>
            <person name="Chang S.B."/>
            <person name="Chen F."/>
            <person name="Shi Y."/>
            <person name="Su Y.Y."/>
            <person name="Zhang Y.Q."/>
            <person name="Chen L.J."/>
            <person name="Yin Y."/>
            <person name="Lin M."/>
            <person name="Huang H."/>
            <person name="Deng H."/>
            <person name="Wang Z.W."/>
            <person name="Zhu S.L."/>
            <person name="Zhao X."/>
            <person name="Deng C."/>
            <person name="Niu S.C."/>
            <person name="Huang J."/>
            <person name="Wang M."/>
            <person name="Liu G.H."/>
            <person name="Yang H.J."/>
            <person name="Xiao X.J."/>
            <person name="Hsiao Y.Y."/>
            <person name="Wu W.L."/>
            <person name="Chen Y.Y."/>
            <person name="Mitsuda N."/>
            <person name="Ohme-Takagi M."/>
            <person name="Luo Y.B."/>
            <person name="Van de Peer Y."/>
            <person name="Liu Z.J."/>
        </authorList>
    </citation>
    <scope>NUCLEOTIDE SEQUENCE [LARGE SCALE GENOMIC DNA]</scope>
    <source>
        <tissue evidence="1">The whole plant</tissue>
    </source>
</reference>
<dbReference type="EMBL" id="KZ501954">
    <property type="protein sequence ID" value="PKU86057.1"/>
    <property type="molecule type" value="Genomic_DNA"/>
</dbReference>
<dbReference type="AlphaFoldDB" id="A0A2I0XDQ3"/>
<accession>A0A2I0XDQ3</accession>
<name>A0A2I0XDQ3_9ASPA</name>
<evidence type="ECO:0000313" key="1">
    <source>
        <dbReference type="EMBL" id="PKU86057.1"/>
    </source>
</evidence>
<gene>
    <name evidence="1" type="ORF">MA16_Dca001888</name>
</gene>
<sequence>MLAGKNFAFQLIKDDVGSSSSKVAALRGRLAWRFINNKDSLFHKVLASKYGNKIEFGNSNKRISSSWKIIKDGGKALNSILRWNVVNGKSINILEDKWLLDRSINKWHTYVIPQKEDNVMLDKFIHEGNWNIAELKKVFGADLMDLILQTRIKSYLIEDEQELIYQFSGKTISGLITESNQLTVSNCSFPNWLKEARANPRVETFCWRLFKDAIPTLQFLSHRR</sequence>
<reference evidence="1 2" key="2">
    <citation type="journal article" date="2017" name="Nature">
        <title>The Apostasia genome and the evolution of orchids.</title>
        <authorList>
            <person name="Zhang G.Q."/>
            <person name="Liu K.W."/>
            <person name="Li Z."/>
            <person name="Lohaus R."/>
            <person name="Hsiao Y.Y."/>
            <person name="Niu S.C."/>
            <person name="Wang J.Y."/>
            <person name="Lin Y.C."/>
            <person name="Xu Q."/>
            <person name="Chen L.J."/>
            <person name="Yoshida K."/>
            <person name="Fujiwara S."/>
            <person name="Wang Z.W."/>
            <person name="Zhang Y.Q."/>
            <person name="Mitsuda N."/>
            <person name="Wang M."/>
            <person name="Liu G.H."/>
            <person name="Pecoraro L."/>
            <person name="Huang H.X."/>
            <person name="Xiao X.J."/>
            <person name="Lin M."/>
            <person name="Wu X.Y."/>
            <person name="Wu W.L."/>
            <person name="Chen Y.Y."/>
            <person name="Chang S.B."/>
            <person name="Sakamoto S."/>
            <person name="Ohme-Takagi M."/>
            <person name="Yagi M."/>
            <person name="Zeng S.J."/>
            <person name="Shen C.Y."/>
            <person name="Yeh C.M."/>
            <person name="Luo Y.B."/>
            <person name="Tsai W.C."/>
            <person name="Van de Peer Y."/>
            <person name="Liu Z.J."/>
        </authorList>
    </citation>
    <scope>NUCLEOTIDE SEQUENCE [LARGE SCALE GENOMIC DNA]</scope>
    <source>
        <tissue evidence="1">The whole plant</tissue>
    </source>
</reference>
<organism evidence="1 2">
    <name type="scientific">Dendrobium catenatum</name>
    <dbReference type="NCBI Taxonomy" id="906689"/>
    <lineage>
        <taxon>Eukaryota</taxon>
        <taxon>Viridiplantae</taxon>
        <taxon>Streptophyta</taxon>
        <taxon>Embryophyta</taxon>
        <taxon>Tracheophyta</taxon>
        <taxon>Spermatophyta</taxon>
        <taxon>Magnoliopsida</taxon>
        <taxon>Liliopsida</taxon>
        <taxon>Asparagales</taxon>
        <taxon>Orchidaceae</taxon>
        <taxon>Epidendroideae</taxon>
        <taxon>Malaxideae</taxon>
        <taxon>Dendrobiinae</taxon>
        <taxon>Dendrobium</taxon>
    </lineage>
</organism>
<dbReference type="Proteomes" id="UP000233837">
    <property type="component" value="Unassembled WGS sequence"/>
</dbReference>
<proteinExistence type="predicted"/>